<evidence type="ECO:0000256" key="6">
    <source>
        <dbReference type="ARBA" id="ARBA00022989"/>
    </source>
</evidence>
<dbReference type="GO" id="GO:0033214">
    <property type="term" value="P:siderophore-iron import into cell"/>
    <property type="evidence" value="ECO:0007669"/>
    <property type="project" value="TreeGrafter"/>
</dbReference>
<keyword evidence="7 8" id="KW-0472">Membrane</keyword>
<dbReference type="EMBL" id="JACHML010000001">
    <property type="protein sequence ID" value="MBB6389846.1"/>
    <property type="molecule type" value="Genomic_DNA"/>
</dbReference>
<evidence type="ECO:0000256" key="8">
    <source>
        <dbReference type="SAM" id="Phobius"/>
    </source>
</evidence>
<protein>
    <submittedName>
        <fullName evidence="9">Iron complex transport system permease protein</fullName>
    </submittedName>
</protein>
<feature type="transmembrane region" description="Helical" evidence="8">
    <location>
        <begin position="210"/>
        <end position="232"/>
    </location>
</feature>
<comment type="caution">
    <text evidence="9">The sequence shown here is derived from an EMBL/GenBank/DDBJ whole genome shotgun (WGS) entry which is preliminary data.</text>
</comment>
<organism evidence="9 10">
    <name type="scientific">Microbacterium thalassium</name>
    <dbReference type="NCBI Taxonomy" id="362649"/>
    <lineage>
        <taxon>Bacteria</taxon>
        <taxon>Bacillati</taxon>
        <taxon>Actinomycetota</taxon>
        <taxon>Actinomycetes</taxon>
        <taxon>Micrococcales</taxon>
        <taxon>Microbacteriaceae</taxon>
        <taxon>Microbacterium</taxon>
    </lineage>
</organism>
<dbReference type="InterPro" id="IPR000522">
    <property type="entry name" value="ABC_transptr_permease_BtuC"/>
</dbReference>
<dbReference type="CDD" id="cd06550">
    <property type="entry name" value="TM_ABC_iron-siderophores_like"/>
    <property type="match status" value="1"/>
</dbReference>
<proteinExistence type="inferred from homology"/>
<keyword evidence="10" id="KW-1185">Reference proteome</keyword>
<dbReference type="Gene3D" id="1.10.3470.10">
    <property type="entry name" value="ABC transporter involved in vitamin B12 uptake, BtuC"/>
    <property type="match status" value="1"/>
</dbReference>
<evidence type="ECO:0000256" key="5">
    <source>
        <dbReference type="ARBA" id="ARBA00022692"/>
    </source>
</evidence>
<dbReference type="AlphaFoldDB" id="A0A7X0FMR1"/>
<dbReference type="GO" id="GO:0022857">
    <property type="term" value="F:transmembrane transporter activity"/>
    <property type="evidence" value="ECO:0007669"/>
    <property type="project" value="InterPro"/>
</dbReference>
<keyword evidence="5 8" id="KW-0812">Transmembrane</keyword>
<evidence type="ECO:0000256" key="2">
    <source>
        <dbReference type="ARBA" id="ARBA00007935"/>
    </source>
</evidence>
<feature type="transmembrane region" description="Helical" evidence="8">
    <location>
        <begin position="329"/>
        <end position="347"/>
    </location>
</feature>
<name>A0A7X0FMR1_9MICO</name>
<evidence type="ECO:0000313" key="10">
    <source>
        <dbReference type="Proteomes" id="UP000537775"/>
    </source>
</evidence>
<keyword evidence="4" id="KW-1003">Cell membrane</keyword>
<dbReference type="Pfam" id="PF01032">
    <property type="entry name" value="FecCD"/>
    <property type="match status" value="1"/>
</dbReference>
<evidence type="ECO:0000256" key="1">
    <source>
        <dbReference type="ARBA" id="ARBA00004651"/>
    </source>
</evidence>
<accession>A0A7X0FMR1</accession>
<sequence>MTSVTPARSPLRSAATRRAAGASRRFALLIAAAAITILVCGVGGLALGSSEIPVPVVIDALTAYDPGNTSHVIVVHSRVPRAVLAILVGLALGLAGAMMQSITRNPLADPGLFAVNAGAAAAVVTAIAVFGILDPAGYVWFAFAGAAVAAVAVYLLGTAHRSAATPARMALAGAAISVAVAAATDLVLLSNETLFFQFRYWSVGSLQGRGLDVAAMIAPFVAVGVVLSILLVRPLNAMAMGDDIARGVGSRPALTRAGAAIAVVLLAGAATAAAGPIAFVGLAAPHIVRMAVGGDHRFLLPGVLAVAPAFLLLADVLGRWIVAPAELQTGIAAAILGGPIFVALVRSRRLAAL</sequence>
<dbReference type="PANTHER" id="PTHR30472">
    <property type="entry name" value="FERRIC ENTEROBACTIN TRANSPORT SYSTEM PERMEASE PROTEIN"/>
    <property type="match status" value="1"/>
</dbReference>
<evidence type="ECO:0000256" key="4">
    <source>
        <dbReference type="ARBA" id="ARBA00022475"/>
    </source>
</evidence>
<dbReference type="GO" id="GO:0005886">
    <property type="term" value="C:plasma membrane"/>
    <property type="evidence" value="ECO:0007669"/>
    <property type="project" value="UniProtKB-SubCell"/>
</dbReference>
<evidence type="ECO:0000313" key="9">
    <source>
        <dbReference type="EMBL" id="MBB6389846.1"/>
    </source>
</evidence>
<evidence type="ECO:0000256" key="3">
    <source>
        <dbReference type="ARBA" id="ARBA00022448"/>
    </source>
</evidence>
<keyword evidence="6 8" id="KW-1133">Transmembrane helix</keyword>
<dbReference type="Proteomes" id="UP000537775">
    <property type="component" value="Unassembled WGS sequence"/>
</dbReference>
<dbReference type="SUPFAM" id="SSF81345">
    <property type="entry name" value="ABC transporter involved in vitamin B12 uptake, BtuC"/>
    <property type="match status" value="1"/>
</dbReference>
<dbReference type="RefSeq" id="WP_184749127.1">
    <property type="nucleotide sequence ID" value="NZ_BAAAJR010000008.1"/>
</dbReference>
<reference evidence="9 10" key="1">
    <citation type="submission" date="2020-08" db="EMBL/GenBank/DDBJ databases">
        <title>Sequencing the genomes of 1000 actinobacteria strains.</title>
        <authorList>
            <person name="Klenk H.-P."/>
        </authorList>
    </citation>
    <scope>NUCLEOTIDE SEQUENCE [LARGE SCALE GENOMIC DNA]</scope>
    <source>
        <strain evidence="9 10">DSM 12511</strain>
    </source>
</reference>
<feature type="transmembrane region" description="Helical" evidence="8">
    <location>
        <begin position="298"/>
        <end position="317"/>
    </location>
</feature>
<dbReference type="InterPro" id="IPR037294">
    <property type="entry name" value="ABC_BtuC-like"/>
</dbReference>
<feature type="transmembrane region" description="Helical" evidence="8">
    <location>
        <begin position="111"/>
        <end position="132"/>
    </location>
</feature>
<keyword evidence="3" id="KW-0813">Transport</keyword>
<comment type="similarity">
    <text evidence="2">Belongs to the binding-protein-dependent transport system permease family. FecCD subfamily.</text>
</comment>
<dbReference type="PANTHER" id="PTHR30472:SF1">
    <property type="entry name" value="FE(3+) DICITRATE TRANSPORT SYSTEM PERMEASE PROTEIN FECC-RELATED"/>
    <property type="match status" value="1"/>
</dbReference>
<feature type="transmembrane region" description="Helical" evidence="8">
    <location>
        <begin position="253"/>
        <end position="278"/>
    </location>
</feature>
<dbReference type="FunFam" id="1.10.3470.10:FF:000001">
    <property type="entry name" value="Vitamin B12 ABC transporter permease BtuC"/>
    <property type="match status" value="1"/>
</dbReference>
<feature type="transmembrane region" description="Helical" evidence="8">
    <location>
        <begin position="26"/>
        <end position="47"/>
    </location>
</feature>
<comment type="subcellular location">
    <subcellularLocation>
        <location evidence="1">Cell membrane</location>
        <topology evidence="1">Multi-pass membrane protein</topology>
    </subcellularLocation>
</comment>
<feature type="transmembrane region" description="Helical" evidence="8">
    <location>
        <begin position="169"/>
        <end position="190"/>
    </location>
</feature>
<feature type="transmembrane region" description="Helical" evidence="8">
    <location>
        <begin position="138"/>
        <end position="157"/>
    </location>
</feature>
<feature type="transmembrane region" description="Helical" evidence="8">
    <location>
        <begin position="82"/>
        <end position="99"/>
    </location>
</feature>
<evidence type="ECO:0000256" key="7">
    <source>
        <dbReference type="ARBA" id="ARBA00023136"/>
    </source>
</evidence>
<gene>
    <name evidence="9" type="ORF">HD594_000159</name>
</gene>